<proteinExistence type="predicted"/>
<dbReference type="GO" id="GO:0019005">
    <property type="term" value="C:SCF ubiquitin ligase complex"/>
    <property type="evidence" value="ECO:0007669"/>
    <property type="project" value="TreeGrafter"/>
</dbReference>
<comment type="caution">
    <text evidence="1">The sequence shown here is derived from an EMBL/GenBank/DDBJ whole genome shotgun (WGS) entry which is preliminary data.</text>
</comment>
<reference evidence="1" key="2">
    <citation type="submission" date="2021-10" db="EMBL/GenBank/DDBJ databases">
        <title>Phylogenomics reveals ancestral predisposition of the termite-cultivated fungus Termitomyces towards a domesticated lifestyle.</title>
        <authorList>
            <person name="Auxier B."/>
            <person name="Grum-Grzhimaylo A."/>
            <person name="Cardenas M.E."/>
            <person name="Lodge J.D."/>
            <person name="Laessoe T."/>
            <person name="Pedersen O."/>
            <person name="Smith M.E."/>
            <person name="Kuyper T.W."/>
            <person name="Franco-Molano E.A."/>
            <person name="Baroni T.J."/>
            <person name="Aanen D.K."/>
        </authorList>
    </citation>
    <scope>NUCLEOTIDE SEQUENCE</scope>
    <source>
        <strain evidence="1">D49</strain>
    </source>
</reference>
<dbReference type="AlphaFoldDB" id="A0A9P7GP08"/>
<evidence type="ECO:0000313" key="2">
    <source>
        <dbReference type="Proteomes" id="UP000717328"/>
    </source>
</evidence>
<organism evidence="1 2">
    <name type="scientific">Sphagnurus paluster</name>
    <dbReference type="NCBI Taxonomy" id="117069"/>
    <lineage>
        <taxon>Eukaryota</taxon>
        <taxon>Fungi</taxon>
        <taxon>Dikarya</taxon>
        <taxon>Basidiomycota</taxon>
        <taxon>Agaricomycotina</taxon>
        <taxon>Agaricomycetes</taxon>
        <taxon>Agaricomycetidae</taxon>
        <taxon>Agaricales</taxon>
        <taxon>Tricholomatineae</taxon>
        <taxon>Lyophyllaceae</taxon>
        <taxon>Sphagnurus</taxon>
    </lineage>
</organism>
<dbReference type="InterPro" id="IPR032675">
    <property type="entry name" value="LRR_dom_sf"/>
</dbReference>
<reference evidence="1" key="1">
    <citation type="submission" date="2021-02" db="EMBL/GenBank/DDBJ databases">
        <authorList>
            <person name="Nieuwenhuis M."/>
            <person name="Van De Peppel L.J.J."/>
        </authorList>
    </citation>
    <scope>NUCLEOTIDE SEQUENCE</scope>
    <source>
        <strain evidence="1">D49</strain>
    </source>
</reference>
<dbReference type="SUPFAM" id="SSF52047">
    <property type="entry name" value="RNI-like"/>
    <property type="match status" value="1"/>
</dbReference>
<accession>A0A9P7GP08</accession>
<sequence>MFSFRRMIVTTDWTRFEVHARRVRRFSGPEGIAELGDDDYEMFMFSALGRHLFPNLKEINWVNSTSPRRRLPLTFLFIGESLISFKTSGGDLNRPTLSLSVLAALPHKCPNLTTLKIEDPAFSDLPLTVEVISSMIFLLPKLQTLVTGDLSMDAYRHLASLPHLTHIELFFYRVSLPFPLLQDPSPFPGLKYLVLRSKSLSRCLEFITRVMHSLNRIEFVELQYTIGVEDWLDLTRKIRNHCNPSSLTRIRIKASLDFLVDVKDLLAGDPLVQIQHIRPLLEFRKLTHLTLQPTSRFEFDDIALEQIARACPELQRLHLASEGGPTVPKDHQAPTLSSLLVFAASCPHILSLTYGIDATVPCETPISPRVYSSSLIELGVGASPIYDVAMVATFISDVLPALRFIWFSGGDSFTEVQYITKWSEVEKLHLAFTAVRDKEAARLAAWQPKCSCSLNG</sequence>
<dbReference type="EMBL" id="JABCKI010000096">
    <property type="protein sequence ID" value="KAG5652805.1"/>
    <property type="molecule type" value="Genomic_DNA"/>
</dbReference>
<keyword evidence="2" id="KW-1185">Reference proteome</keyword>
<dbReference type="Proteomes" id="UP000717328">
    <property type="component" value="Unassembled WGS sequence"/>
</dbReference>
<dbReference type="OrthoDB" id="2948138at2759"/>
<name>A0A9P7GP08_9AGAR</name>
<dbReference type="GO" id="GO:0031146">
    <property type="term" value="P:SCF-dependent proteasomal ubiquitin-dependent protein catabolic process"/>
    <property type="evidence" value="ECO:0007669"/>
    <property type="project" value="TreeGrafter"/>
</dbReference>
<protein>
    <submittedName>
        <fullName evidence="1">Uncharacterized protein</fullName>
    </submittedName>
</protein>
<evidence type="ECO:0000313" key="1">
    <source>
        <dbReference type="EMBL" id="KAG5652805.1"/>
    </source>
</evidence>
<gene>
    <name evidence="1" type="ORF">H0H81_003574</name>
</gene>
<dbReference type="Gene3D" id="3.80.10.10">
    <property type="entry name" value="Ribonuclease Inhibitor"/>
    <property type="match status" value="1"/>
</dbReference>
<dbReference type="PANTHER" id="PTHR13318">
    <property type="entry name" value="PARTNER OF PAIRED, ISOFORM B-RELATED"/>
    <property type="match status" value="1"/>
</dbReference>